<organism evidence="3 4">
    <name type="scientific">Myotis lucifugus</name>
    <name type="common">Little brown bat</name>
    <dbReference type="NCBI Taxonomy" id="59463"/>
    <lineage>
        <taxon>Eukaryota</taxon>
        <taxon>Metazoa</taxon>
        <taxon>Chordata</taxon>
        <taxon>Craniata</taxon>
        <taxon>Vertebrata</taxon>
        <taxon>Euteleostomi</taxon>
        <taxon>Mammalia</taxon>
        <taxon>Eutheria</taxon>
        <taxon>Laurasiatheria</taxon>
        <taxon>Chiroptera</taxon>
        <taxon>Yangochiroptera</taxon>
        <taxon>Vespertilionidae</taxon>
        <taxon>Myotis</taxon>
    </lineage>
</organism>
<feature type="transmembrane region" description="Helical" evidence="2">
    <location>
        <begin position="66"/>
        <end position="89"/>
    </location>
</feature>
<keyword evidence="2" id="KW-1133">Transmembrane helix</keyword>
<dbReference type="GeneTree" id="ENSGT00940000157958"/>
<keyword evidence="1" id="KW-1015">Disulfide bond</keyword>
<dbReference type="AlphaFoldDB" id="G1QF63"/>
<evidence type="ECO:0000256" key="1">
    <source>
        <dbReference type="ARBA" id="ARBA00023157"/>
    </source>
</evidence>
<dbReference type="InParanoid" id="G1QF63"/>
<proteinExistence type="predicted"/>
<keyword evidence="2" id="KW-0812">Transmembrane</keyword>
<dbReference type="PANTHER" id="PTHR45906:SF4">
    <property type="entry name" value="ALPHA-N-ACETYL-NEURAMINYL-2,3-BETA-GALACTOSYL-1,3-N-ACETYL-GALACTOSAMINIDE ALPHA-2,6-SIALYLTRANSFERASE"/>
    <property type="match status" value="1"/>
</dbReference>
<dbReference type="eggNOG" id="KOG2692">
    <property type="taxonomic scope" value="Eukaryota"/>
</dbReference>
<sequence length="234" mass="25429">TKALPGPGYAHVHPSSGPWSSKQWMESSLHVPTCPPSAWLPLLPSPGDSSPPAADSSDSMKAQGRLLLFILCSMGFSAACILLCCWACLASCLSPHLSNSRPLAPGPLHFSGYSRVPDGKPLVRGPYCGCAMVSTSSQMLGSYLGTQINRAECMLCMNQAPTVDWLTMILALELCEEIVVCGMVSDSDCREKSHLSVPYHYFEKGWLDKCQMYLAHEQTPRSAHRCTTEKTVFS</sequence>
<keyword evidence="2" id="KW-0472">Membrane</keyword>
<dbReference type="STRING" id="59463.ENSMLUP00000022346"/>
<dbReference type="Proteomes" id="UP000001074">
    <property type="component" value="Unassembled WGS sequence"/>
</dbReference>
<keyword evidence="4" id="KW-1185">Reference proteome</keyword>
<dbReference type="GO" id="GO:0001574">
    <property type="term" value="P:ganglioside biosynthetic process"/>
    <property type="evidence" value="ECO:0007669"/>
    <property type="project" value="TreeGrafter"/>
</dbReference>
<evidence type="ECO:0000313" key="3">
    <source>
        <dbReference type="Ensembl" id="ENSMLUP00000022346.1"/>
    </source>
</evidence>
<dbReference type="InterPro" id="IPR038578">
    <property type="entry name" value="GT29-like_sf"/>
</dbReference>
<dbReference type="GO" id="GO:0016020">
    <property type="term" value="C:membrane"/>
    <property type="evidence" value="ECO:0007669"/>
    <property type="project" value="GOC"/>
</dbReference>
<reference evidence="3" key="3">
    <citation type="submission" date="2025-09" db="UniProtKB">
        <authorList>
            <consortium name="Ensembl"/>
        </authorList>
    </citation>
    <scope>IDENTIFICATION</scope>
</reference>
<dbReference type="Gene3D" id="3.90.1480.20">
    <property type="entry name" value="Glycosyl transferase family 29"/>
    <property type="match status" value="2"/>
</dbReference>
<protein>
    <submittedName>
        <fullName evidence="3">Uncharacterized protein</fullName>
    </submittedName>
</protein>
<dbReference type="GO" id="GO:0001665">
    <property type="term" value="F:alpha-N-acetylgalactosaminide alpha-2,6-sialyltransferase activity"/>
    <property type="evidence" value="ECO:0007669"/>
    <property type="project" value="TreeGrafter"/>
</dbReference>
<reference evidence="3" key="2">
    <citation type="submission" date="2025-08" db="UniProtKB">
        <authorList>
            <consortium name="Ensembl"/>
        </authorList>
    </citation>
    <scope>IDENTIFICATION</scope>
</reference>
<dbReference type="GO" id="GO:0009311">
    <property type="term" value="P:oligosaccharide metabolic process"/>
    <property type="evidence" value="ECO:0007669"/>
    <property type="project" value="TreeGrafter"/>
</dbReference>
<dbReference type="EMBL" id="AAPE02030075">
    <property type="status" value="NOT_ANNOTATED_CDS"/>
    <property type="molecule type" value="Genomic_DNA"/>
</dbReference>
<dbReference type="Ensembl" id="ENSMLUT00000029702.1">
    <property type="protein sequence ID" value="ENSMLUP00000022346.1"/>
    <property type="gene ID" value="ENSMLUG00000025917.1"/>
</dbReference>
<dbReference type="PANTHER" id="PTHR45906">
    <property type="entry name" value="ALPHA-N-ACETYL-NEURAMINYL-2,3-BETA-GALACTOSYL-1, 3-N-ACETYL-GALACTOSAMINIDE ALPHA-2,6-SIALYLTRANSFERASE-LIKE"/>
    <property type="match status" value="1"/>
</dbReference>
<dbReference type="HOGENOM" id="CLU_1187382_0_0_1"/>
<accession>G1QF63</accession>
<evidence type="ECO:0000313" key="4">
    <source>
        <dbReference type="Proteomes" id="UP000001074"/>
    </source>
</evidence>
<name>G1QF63_MYOLU</name>
<evidence type="ECO:0000256" key="2">
    <source>
        <dbReference type="SAM" id="Phobius"/>
    </source>
</evidence>
<reference evidence="3 4" key="1">
    <citation type="journal article" date="2011" name="Nature">
        <title>A high-resolution map of human evolutionary constraint using 29 mammals.</title>
        <authorList>
            <person name="Lindblad-Toh K."/>
            <person name="Garber M."/>
            <person name="Zuk O."/>
            <person name="Lin M.F."/>
            <person name="Parker B.J."/>
            <person name="Washietl S."/>
            <person name="Kheradpour P."/>
            <person name="Ernst J."/>
            <person name="Jordan G."/>
            <person name="Mauceli E."/>
            <person name="Ward L.D."/>
            <person name="Lowe C.B."/>
            <person name="Holloway A.K."/>
            <person name="Clamp M."/>
            <person name="Gnerre S."/>
            <person name="Alfoldi J."/>
            <person name="Beal K."/>
            <person name="Chang J."/>
            <person name="Clawson H."/>
            <person name="Cuff J."/>
            <person name="Di Palma F."/>
            <person name="Fitzgerald S."/>
            <person name="Flicek P."/>
            <person name="Guttman M."/>
            <person name="Hubisz M.J."/>
            <person name="Jaffe D.B."/>
            <person name="Jungreis I."/>
            <person name="Kent W.J."/>
            <person name="Kostka D."/>
            <person name="Lara M."/>
            <person name="Martins A.L."/>
            <person name="Massingham T."/>
            <person name="Moltke I."/>
            <person name="Raney B.J."/>
            <person name="Rasmussen M.D."/>
            <person name="Robinson J."/>
            <person name="Stark A."/>
            <person name="Vilella A.J."/>
            <person name="Wen J."/>
            <person name="Xie X."/>
            <person name="Zody M.C."/>
            <person name="Baldwin J."/>
            <person name="Bloom T."/>
            <person name="Chin C.W."/>
            <person name="Heiman D."/>
            <person name="Nicol R."/>
            <person name="Nusbaum C."/>
            <person name="Young S."/>
            <person name="Wilkinson J."/>
            <person name="Worley K.C."/>
            <person name="Kovar C.L."/>
            <person name="Muzny D.M."/>
            <person name="Gibbs R.A."/>
            <person name="Cree A."/>
            <person name="Dihn H.H."/>
            <person name="Fowler G."/>
            <person name="Jhangiani S."/>
            <person name="Joshi V."/>
            <person name="Lee S."/>
            <person name="Lewis L.R."/>
            <person name="Nazareth L.V."/>
            <person name="Okwuonu G."/>
            <person name="Santibanez J."/>
            <person name="Warren W.C."/>
            <person name="Mardis E.R."/>
            <person name="Weinstock G.M."/>
            <person name="Wilson R.K."/>
            <person name="Delehaunty K."/>
            <person name="Dooling D."/>
            <person name="Fronik C."/>
            <person name="Fulton L."/>
            <person name="Fulton B."/>
            <person name="Graves T."/>
            <person name="Minx P."/>
            <person name="Sodergren E."/>
            <person name="Birney E."/>
            <person name="Margulies E.H."/>
            <person name="Herrero J."/>
            <person name="Green E.D."/>
            <person name="Haussler D."/>
            <person name="Siepel A."/>
            <person name="Goldman N."/>
            <person name="Pollard K.S."/>
            <person name="Pedersen J.S."/>
            <person name="Lander E.S."/>
            <person name="Kellis M."/>
        </authorList>
    </citation>
    <scope>NUCLEOTIDE SEQUENCE [LARGE SCALE GENOMIC DNA]</scope>
</reference>